<proteinExistence type="predicted"/>
<dbReference type="EMBL" id="JAHRIQ010048097">
    <property type="protein sequence ID" value="MEQ2236975.1"/>
    <property type="molecule type" value="Genomic_DNA"/>
</dbReference>
<sequence>MYSRSTAEVAMIINHKQRMSEKLTACCPMCSNTYLNLSRHLKGVHKMQNLTERGIIVKWATGHINIRTCPCPVPRCTYKLGHHLDRHVLQTHTELSAEMRAEVISLARILKAIQLLAELRASMSNPPMVSNFDQKDTKLDVMAGQAEEQAGPSSQQETCCSVQCMDVLKSYKKEMDRLVQSKMELEDTLAELQHSLSILKRLVASLKRQLSERSHA</sequence>
<accession>A0ABV0TXG2</accession>
<evidence type="ECO:0000313" key="3">
    <source>
        <dbReference type="Proteomes" id="UP001482620"/>
    </source>
</evidence>
<gene>
    <name evidence="2" type="ORF">ILYODFUR_018213</name>
</gene>
<name>A0ABV0TXG2_9TELE</name>
<reference evidence="2 3" key="1">
    <citation type="submission" date="2021-06" db="EMBL/GenBank/DDBJ databases">
        <authorList>
            <person name="Palmer J.M."/>
        </authorList>
    </citation>
    <scope>NUCLEOTIDE SEQUENCE [LARGE SCALE GENOMIC DNA]</scope>
    <source>
        <strain evidence="3">if_2019</strain>
        <tissue evidence="2">Muscle</tissue>
    </source>
</reference>
<keyword evidence="3" id="KW-1185">Reference proteome</keyword>
<feature type="coiled-coil region" evidence="1">
    <location>
        <begin position="168"/>
        <end position="209"/>
    </location>
</feature>
<evidence type="ECO:0000256" key="1">
    <source>
        <dbReference type="SAM" id="Coils"/>
    </source>
</evidence>
<evidence type="ECO:0008006" key="4">
    <source>
        <dbReference type="Google" id="ProtNLM"/>
    </source>
</evidence>
<keyword evidence="1" id="KW-0175">Coiled coil</keyword>
<comment type="caution">
    <text evidence="2">The sequence shown here is derived from an EMBL/GenBank/DDBJ whole genome shotgun (WGS) entry which is preliminary data.</text>
</comment>
<dbReference type="Proteomes" id="UP001482620">
    <property type="component" value="Unassembled WGS sequence"/>
</dbReference>
<evidence type="ECO:0000313" key="2">
    <source>
        <dbReference type="EMBL" id="MEQ2236975.1"/>
    </source>
</evidence>
<organism evidence="2 3">
    <name type="scientific">Ilyodon furcidens</name>
    <name type="common">goldbreast splitfin</name>
    <dbReference type="NCBI Taxonomy" id="33524"/>
    <lineage>
        <taxon>Eukaryota</taxon>
        <taxon>Metazoa</taxon>
        <taxon>Chordata</taxon>
        <taxon>Craniata</taxon>
        <taxon>Vertebrata</taxon>
        <taxon>Euteleostomi</taxon>
        <taxon>Actinopterygii</taxon>
        <taxon>Neopterygii</taxon>
        <taxon>Teleostei</taxon>
        <taxon>Neoteleostei</taxon>
        <taxon>Acanthomorphata</taxon>
        <taxon>Ovalentaria</taxon>
        <taxon>Atherinomorphae</taxon>
        <taxon>Cyprinodontiformes</taxon>
        <taxon>Goodeidae</taxon>
        <taxon>Ilyodon</taxon>
    </lineage>
</organism>
<protein>
    <recommendedName>
        <fullName evidence="4">C2H2-type domain-containing protein</fullName>
    </recommendedName>
</protein>